<dbReference type="Proteomes" id="UP001139485">
    <property type="component" value="Unassembled WGS sequence"/>
</dbReference>
<feature type="domain" description="N-acetyltransferase" evidence="1">
    <location>
        <begin position="5"/>
        <end position="161"/>
    </location>
</feature>
<dbReference type="InterPro" id="IPR000182">
    <property type="entry name" value="GNAT_dom"/>
</dbReference>
<organism evidence="2 3">
    <name type="scientific">Nocardioides bruguierae</name>
    <dbReference type="NCBI Taxonomy" id="2945102"/>
    <lineage>
        <taxon>Bacteria</taxon>
        <taxon>Bacillati</taxon>
        <taxon>Actinomycetota</taxon>
        <taxon>Actinomycetes</taxon>
        <taxon>Propionibacteriales</taxon>
        <taxon>Nocardioidaceae</taxon>
        <taxon>Nocardioides</taxon>
    </lineage>
</organism>
<dbReference type="SUPFAM" id="SSF55729">
    <property type="entry name" value="Acyl-CoA N-acyltransferases (Nat)"/>
    <property type="match status" value="1"/>
</dbReference>
<gene>
    <name evidence="2" type="ORF">M8330_00675</name>
</gene>
<comment type="caution">
    <text evidence="2">The sequence shown here is derived from an EMBL/GenBank/DDBJ whole genome shotgun (WGS) entry which is preliminary data.</text>
</comment>
<dbReference type="InterPro" id="IPR016181">
    <property type="entry name" value="Acyl_CoA_acyltransferase"/>
</dbReference>
<evidence type="ECO:0000313" key="2">
    <source>
        <dbReference type="EMBL" id="MCM0618803.1"/>
    </source>
</evidence>
<evidence type="ECO:0000259" key="1">
    <source>
        <dbReference type="PROSITE" id="PS51186"/>
    </source>
</evidence>
<dbReference type="Pfam" id="PF13302">
    <property type="entry name" value="Acetyltransf_3"/>
    <property type="match status" value="1"/>
</dbReference>
<dbReference type="AlphaFoldDB" id="A0A9X2ID98"/>
<reference evidence="2" key="1">
    <citation type="submission" date="2022-05" db="EMBL/GenBank/DDBJ databases">
        <authorList>
            <person name="Tuo L."/>
        </authorList>
    </citation>
    <scope>NUCLEOTIDE SEQUENCE</scope>
    <source>
        <strain evidence="2">BSK12Z-4</strain>
    </source>
</reference>
<name>A0A9X2ID98_9ACTN</name>
<dbReference type="EMBL" id="JAMOIL010000001">
    <property type="protein sequence ID" value="MCM0618803.1"/>
    <property type="molecule type" value="Genomic_DNA"/>
</dbReference>
<dbReference type="GO" id="GO:0016747">
    <property type="term" value="F:acyltransferase activity, transferring groups other than amino-acyl groups"/>
    <property type="evidence" value="ECO:0007669"/>
    <property type="project" value="InterPro"/>
</dbReference>
<dbReference type="RefSeq" id="WP_250825769.1">
    <property type="nucleotide sequence ID" value="NZ_JAMOIL010000001.1"/>
</dbReference>
<dbReference type="PROSITE" id="PS51186">
    <property type="entry name" value="GNAT"/>
    <property type="match status" value="1"/>
</dbReference>
<protein>
    <submittedName>
        <fullName evidence="2">GNAT family N-acetyltransferase</fullName>
    </submittedName>
</protein>
<dbReference type="Gene3D" id="3.40.630.30">
    <property type="match status" value="1"/>
</dbReference>
<evidence type="ECO:0000313" key="3">
    <source>
        <dbReference type="Proteomes" id="UP001139485"/>
    </source>
</evidence>
<keyword evidence="3" id="KW-1185">Reference proteome</keyword>
<accession>A0A9X2ID98</accession>
<sequence>MTPPVTLRAFTLQDAGVVASWALDPAFVALAGWSCRTAAEHREHQRRLVSRSARFPGWERLAATTPGLGVVGYLDLAAGPDATEVGYAVGPSARWGRGLGSAVLAAGVVEAGRRGLPALLALVSPAHARSRGVLRACGFTRVHAGADTETWRLGLGTKPVDESGPTLRR</sequence>
<proteinExistence type="predicted"/>